<proteinExistence type="inferred from homology"/>
<evidence type="ECO:0000256" key="11">
    <source>
        <dbReference type="ARBA" id="ARBA00022840"/>
    </source>
</evidence>
<protein>
    <recommendedName>
        <fullName evidence="15 16">Type III pantothenate kinase</fullName>
        <ecNumber evidence="6 16">2.7.1.33</ecNumber>
    </recommendedName>
    <alternativeName>
        <fullName evidence="16">PanK-III</fullName>
    </alternativeName>
    <alternativeName>
        <fullName evidence="16">Pantothenic acid kinase</fullName>
    </alternativeName>
</protein>
<dbReference type="HAMAP" id="MF_01274">
    <property type="entry name" value="Pantothen_kinase_3"/>
    <property type="match status" value="1"/>
</dbReference>
<dbReference type="CDD" id="cd24015">
    <property type="entry name" value="ASKHA_NBD_PanK-III"/>
    <property type="match status" value="1"/>
</dbReference>
<comment type="subunit">
    <text evidence="5 16">Homodimer.</text>
</comment>
<feature type="binding site" evidence="16">
    <location>
        <begin position="12"/>
        <end position="19"/>
    </location>
    <ligand>
        <name>ATP</name>
        <dbReference type="ChEBI" id="CHEBI:30616"/>
    </ligand>
</feature>
<dbReference type="InterPro" id="IPR043129">
    <property type="entry name" value="ATPase_NBD"/>
</dbReference>
<feature type="active site" description="Proton acceptor" evidence="16">
    <location>
        <position position="111"/>
    </location>
</feature>
<comment type="function">
    <text evidence="16">Catalyzes the phosphorylation of pantothenate (Pan), the first step in CoA biosynthesis.</text>
</comment>
<reference evidence="18" key="1">
    <citation type="submission" date="2019-10" db="EMBL/GenBank/DDBJ databases">
        <title>Borrelia maritima sp. nov., a novel species of the Borrelia burgdorferi sensu lato complex, occupies a basal position to North American species.</title>
        <authorList>
            <person name="Margos G."/>
            <person name="Fedorova N."/>
            <person name="Becker N.S."/>
            <person name="Kleinjan J.E."/>
            <person name="Marosevic D."/>
            <person name="Krebs S."/>
            <person name="Hui L."/>
            <person name="Fingerle V."/>
            <person name="Lane R.S."/>
        </authorList>
    </citation>
    <scope>NUCLEOTIDE SEQUENCE [LARGE SCALE GENOMIC DNA]</scope>
    <source>
        <strain evidence="18">CA690</strain>
    </source>
</reference>
<comment type="cofactor">
    <cofactor evidence="2">
        <name>K(+)</name>
        <dbReference type="ChEBI" id="CHEBI:29103"/>
    </cofactor>
</comment>
<evidence type="ECO:0000256" key="2">
    <source>
        <dbReference type="ARBA" id="ARBA00001958"/>
    </source>
</evidence>
<evidence type="ECO:0000256" key="14">
    <source>
        <dbReference type="ARBA" id="ARBA00038036"/>
    </source>
</evidence>
<dbReference type="NCBIfam" id="NF009863">
    <property type="entry name" value="PRK13326.1"/>
    <property type="match status" value="1"/>
</dbReference>
<evidence type="ECO:0000256" key="15">
    <source>
        <dbReference type="ARBA" id="ARBA00040883"/>
    </source>
</evidence>
<dbReference type="OrthoDB" id="350393at2"/>
<keyword evidence="12 16" id="KW-0630">Potassium</keyword>
<evidence type="ECO:0000256" key="16">
    <source>
        <dbReference type="HAMAP-Rule" id="MF_01274"/>
    </source>
</evidence>
<keyword evidence="13 16" id="KW-0173">Coenzyme A biosynthesis</keyword>
<dbReference type="GO" id="GO:0005737">
    <property type="term" value="C:cytoplasm"/>
    <property type="evidence" value="ECO:0007669"/>
    <property type="project" value="UniProtKB-SubCell"/>
</dbReference>
<dbReference type="GO" id="GO:0005524">
    <property type="term" value="F:ATP binding"/>
    <property type="evidence" value="ECO:0007669"/>
    <property type="project" value="UniProtKB-UniRule"/>
</dbReference>
<keyword evidence="10 16" id="KW-0418">Kinase</keyword>
<keyword evidence="16" id="KW-0479">Metal-binding</keyword>
<accession>A0A5J6WD74</accession>
<comment type="subcellular location">
    <subcellularLocation>
        <location evidence="3 16">Cytoplasm</location>
    </subcellularLocation>
</comment>
<dbReference type="UniPathway" id="UPA00241">
    <property type="reaction ID" value="UER00352"/>
</dbReference>
<evidence type="ECO:0000256" key="10">
    <source>
        <dbReference type="ARBA" id="ARBA00022777"/>
    </source>
</evidence>
<evidence type="ECO:0000256" key="12">
    <source>
        <dbReference type="ARBA" id="ARBA00022958"/>
    </source>
</evidence>
<evidence type="ECO:0000313" key="17">
    <source>
        <dbReference type="EMBL" id="QFI14637.1"/>
    </source>
</evidence>
<dbReference type="PANTHER" id="PTHR34265">
    <property type="entry name" value="TYPE III PANTOTHENATE KINASE"/>
    <property type="match status" value="1"/>
</dbReference>
<feature type="binding site" evidence="16">
    <location>
        <position position="132"/>
    </location>
    <ligand>
        <name>K(+)</name>
        <dbReference type="ChEBI" id="CHEBI:29103"/>
    </ligand>
</feature>
<comment type="pathway">
    <text evidence="4 16">Cofactor biosynthesis; coenzyme A biosynthesis; CoA from (R)-pantothenate: step 1/5.</text>
</comment>
<dbReference type="GO" id="GO:0004594">
    <property type="term" value="F:pantothenate kinase activity"/>
    <property type="evidence" value="ECO:0007669"/>
    <property type="project" value="UniProtKB-UniRule"/>
</dbReference>
<comment type="similarity">
    <text evidence="14 16">Belongs to the type III pantothenate kinase family.</text>
</comment>
<sequence>MNKLLLSELIIDIGNTSIAFALFKDNKINLFIKMKTNLMLRYDEAYSFFEENFDFNVNQVFISSVVPVLNLIFDHVVFSFFKIKPLFIGFDLNYDLTFNPYKSDKFLLGSDVFANLVAAIEYYSLENALVVDFGTACTIFAVTRQDGILGGLINSGPLINFNSLLDNAYLLKKIPISTPSNLLEKTTSGSVNSGLFYQYKYLTEGVYRDIKKMYKKEFNLIITGGNAYLILPLIEIDFIFNIYLTVEGIRILGNSTVFRLID</sequence>
<evidence type="ECO:0000256" key="6">
    <source>
        <dbReference type="ARBA" id="ARBA00012102"/>
    </source>
</evidence>
<feature type="binding site" evidence="16">
    <location>
        <position position="187"/>
    </location>
    <ligand>
        <name>substrate</name>
    </ligand>
</feature>
<evidence type="ECO:0000256" key="8">
    <source>
        <dbReference type="ARBA" id="ARBA00022679"/>
    </source>
</evidence>
<dbReference type="NCBIfam" id="TIGR00671">
    <property type="entry name" value="baf"/>
    <property type="match status" value="1"/>
</dbReference>
<evidence type="ECO:0000256" key="3">
    <source>
        <dbReference type="ARBA" id="ARBA00004496"/>
    </source>
</evidence>
<dbReference type="SUPFAM" id="SSF53067">
    <property type="entry name" value="Actin-like ATPase domain"/>
    <property type="match status" value="2"/>
</dbReference>
<dbReference type="RefSeq" id="WP_151552311.1">
    <property type="nucleotide sequence ID" value="NZ_CP044535.1"/>
</dbReference>
<evidence type="ECO:0000256" key="9">
    <source>
        <dbReference type="ARBA" id="ARBA00022741"/>
    </source>
</evidence>
<keyword evidence="9 16" id="KW-0547">Nucleotide-binding</keyword>
<feature type="binding site" evidence="16">
    <location>
        <begin position="109"/>
        <end position="112"/>
    </location>
    <ligand>
        <name>substrate</name>
    </ligand>
</feature>
<evidence type="ECO:0000256" key="1">
    <source>
        <dbReference type="ARBA" id="ARBA00001206"/>
    </source>
</evidence>
<dbReference type="EMBL" id="CP044535">
    <property type="protein sequence ID" value="QFI14637.1"/>
    <property type="molecule type" value="Genomic_DNA"/>
</dbReference>
<evidence type="ECO:0000256" key="7">
    <source>
        <dbReference type="ARBA" id="ARBA00022490"/>
    </source>
</evidence>
<keyword evidence="8 16" id="KW-0808">Transferase</keyword>
<keyword evidence="7 16" id="KW-0963">Cytoplasm</keyword>
<dbReference type="InterPro" id="IPR004619">
    <property type="entry name" value="Type_III_PanK"/>
</dbReference>
<name>A0A5J6WD74_9SPIR</name>
<evidence type="ECO:0000256" key="4">
    <source>
        <dbReference type="ARBA" id="ARBA00005225"/>
    </source>
</evidence>
<organism evidence="17 18">
    <name type="scientific">Borrelia maritima</name>
    <dbReference type="NCBI Taxonomy" id="2761123"/>
    <lineage>
        <taxon>Bacteria</taxon>
        <taxon>Pseudomonadati</taxon>
        <taxon>Spirochaetota</taxon>
        <taxon>Spirochaetia</taxon>
        <taxon>Spirochaetales</taxon>
        <taxon>Borreliaceae</taxon>
        <taxon>Borrelia</taxon>
    </lineage>
</organism>
<dbReference type="Proteomes" id="UP000326393">
    <property type="component" value="Chromosome"/>
</dbReference>
<dbReference type="Pfam" id="PF03309">
    <property type="entry name" value="Pan_kinase"/>
    <property type="match status" value="1"/>
</dbReference>
<dbReference type="GO" id="GO:0015937">
    <property type="term" value="P:coenzyme A biosynthetic process"/>
    <property type="evidence" value="ECO:0007669"/>
    <property type="project" value="UniProtKB-UniRule"/>
</dbReference>
<comment type="cofactor">
    <cofactor evidence="16">
        <name>NH4(+)</name>
        <dbReference type="ChEBI" id="CHEBI:28938"/>
    </cofactor>
    <cofactor evidence="16">
        <name>K(+)</name>
        <dbReference type="ChEBI" id="CHEBI:29103"/>
    </cofactor>
    <text evidence="16">A monovalent cation. Ammonium or potassium.</text>
</comment>
<keyword evidence="18" id="KW-1185">Reference proteome</keyword>
<keyword evidence="11 16" id="KW-0067">ATP-binding</keyword>
<dbReference type="AlphaFoldDB" id="A0A5J6WD74"/>
<evidence type="ECO:0000256" key="13">
    <source>
        <dbReference type="ARBA" id="ARBA00022993"/>
    </source>
</evidence>
<reference evidence="17 18" key="2">
    <citation type="journal article" date="2020" name="Int. J. Syst. Evol. Microbiol.">
        <title>Borrelia maritima sp. nov., a novel species of the Borrelia burgdorferi sensu lato complex, occupying a basal position to North American species.</title>
        <authorList>
            <person name="Margos G."/>
            <person name="Fedorova N."/>
            <person name="Becker N.S."/>
            <person name="Kleinjan J.E."/>
            <person name="Marosevic D."/>
            <person name="Krebs S."/>
            <person name="Hui L."/>
            <person name="Fingerle V."/>
            <person name="Lane R.S."/>
        </authorList>
    </citation>
    <scope>NUCLEOTIDE SEQUENCE [LARGE SCALE GENOMIC DNA]</scope>
    <source>
        <strain evidence="17 18">CA690</strain>
    </source>
</reference>
<gene>
    <name evidence="16" type="primary">coaX</name>
    <name evidence="17" type="ORF">DB723_02615</name>
</gene>
<dbReference type="EC" id="2.7.1.33" evidence="6 16"/>
<feature type="binding site" evidence="16">
    <location>
        <position position="135"/>
    </location>
    <ligand>
        <name>ATP</name>
        <dbReference type="ChEBI" id="CHEBI:30616"/>
    </ligand>
</feature>
<dbReference type="KEGG" id="bmat:DB723_02615"/>
<feature type="binding site" evidence="16">
    <location>
        <position position="94"/>
    </location>
    <ligand>
        <name>substrate</name>
    </ligand>
</feature>
<dbReference type="Gene3D" id="3.30.420.40">
    <property type="match status" value="2"/>
</dbReference>
<dbReference type="GO" id="GO:0046872">
    <property type="term" value="F:metal ion binding"/>
    <property type="evidence" value="ECO:0007669"/>
    <property type="project" value="UniProtKB-KW"/>
</dbReference>
<evidence type="ECO:0000313" key="18">
    <source>
        <dbReference type="Proteomes" id="UP000326393"/>
    </source>
</evidence>
<comment type="catalytic activity">
    <reaction evidence="1 16">
        <text>(R)-pantothenate + ATP = (R)-4'-phosphopantothenate + ADP + H(+)</text>
        <dbReference type="Rhea" id="RHEA:16373"/>
        <dbReference type="ChEBI" id="CHEBI:10986"/>
        <dbReference type="ChEBI" id="CHEBI:15378"/>
        <dbReference type="ChEBI" id="CHEBI:29032"/>
        <dbReference type="ChEBI" id="CHEBI:30616"/>
        <dbReference type="ChEBI" id="CHEBI:456216"/>
        <dbReference type="EC" id="2.7.1.33"/>
    </reaction>
</comment>
<dbReference type="PANTHER" id="PTHR34265:SF1">
    <property type="entry name" value="TYPE III PANTOTHENATE KINASE"/>
    <property type="match status" value="1"/>
</dbReference>
<evidence type="ECO:0000256" key="5">
    <source>
        <dbReference type="ARBA" id="ARBA00011738"/>
    </source>
</evidence>